<dbReference type="GO" id="GO:0005840">
    <property type="term" value="C:ribosome"/>
    <property type="evidence" value="ECO:0007669"/>
    <property type="project" value="UniProtKB-KW"/>
</dbReference>
<dbReference type="AlphaFoldDB" id="A0A1H3Q789"/>
<dbReference type="Proteomes" id="UP000199515">
    <property type="component" value="Unassembled WGS sequence"/>
</dbReference>
<name>A0A1H3Q789_9PSEU</name>
<dbReference type="RefSeq" id="WP_091296373.1">
    <property type="nucleotide sequence ID" value="NZ_FNON01000009.1"/>
</dbReference>
<proteinExistence type="predicted"/>
<accession>A0A1H3Q789</accession>
<protein>
    <submittedName>
        <fullName evidence="2">Ribosomal protein S18 acetylase RimI</fullName>
    </submittedName>
</protein>
<dbReference type="GO" id="GO:0016747">
    <property type="term" value="F:acyltransferase activity, transferring groups other than amino-acyl groups"/>
    <property type="evidence" value="ECO:0007669"/>
    <property type="project" value="InterPro"/>
</dbReference>
<evidence type="ECO:0000259" key="1">
    <source>
        <dbReference type="Pfam" id="PF00583"/>
    </source>
</evidence>
<evidence type="ECO:0000313" key="3">
    <source>
        <dbReference type="Proteomes" id="UP000199515"/>
    </source>
</evidence>
<reference evidence="2 3" key="1">
    <citation type="submission" date="2016-10" db="EMBL/GenBank/DDBJ databases">
        <authorList>
            <person name="de Groot N.N."/>
        </authorList>
    </citation>
    <scope>NUCLEOTIDE SEQUENCE [LARGE SCALE GENOMIC DNA]</scope>
    <source>
        <strain evidence="2 3">CPCC 202699</strain>
    </source>
</reference>
<evidence type="ECO:0000313" key="2">
    <source>
        <dbReference type="EMBL" id="SDZ09113.1"/>
    </source>
</evidence>
<organism evidence="2 3">
    <name type="scientific">Amycolatopsis xylanica</name>
    <dbReference type="NCBI Taxonomy" id="589385"/>
    <lineage>
        <taxon>Bacteria</taxon>
        <taxon>Bacillati</taxon>
        <taxon>Actinomycetota</taxon>
        <taxon>Actinomycetes</taxon>
        <taxon>Pseudonocardiales</taxon>
        <taxon>Pseudonocardiaceae</taxon>
        <taxon>Amycolatopsis</taxon>
    </lineage>
</organism>
<dbReference type="Gene3D" id="3.40.630.30">
    <property type="match status" value="1"/>
</dbReference>
<keyword evidence="2" id="KW-0687">Ribonucleoprotein</keyword>
<dbReference type="EMBL" id="FNON01000009">
    <property type="protein sequence ID" value="SDZ09113.1"/>
    <property type="molecule type" value="Genomic_DNA"/>
</dbReference>
<sequence length="195" mass="21907">MTAMSSSCTRYVQLSADEFRARLSEALALYVSAMRYPDGTAEQRAPMWLTHALREGWRCIAALDADGTMLGVTYGYKGRPGQWWHEQVRRGLTRAGGDQAAQGWLSDYFELTEIHVRPESQGNQIGEGLLRRLLDGVPSSNVLLSTPEGPNRAWKLYRRLGFVDVLRDYHFAGDPRPFAILGRGIPLDQPVRQAQ</sequence>
<keyword evidence="3" id="KW-1185">Reference proteome</keyword>
<gene>
    <name evidence="2" type="ORF">SAMN05421504_109148</name>
</gene>
<dbReference type="OrthoDB" id="3692150at2"/>
<dbReference type="InterPro" id="IPR000182">
    <property type="entry name" value="GNAT_dom"/>
</dbReference>
<dbReference type="STRING" id="589385.SAMN05421504_109148"/>
<dbReference type="InterPro" id="IPR016181">
    <property type="entry name" value="Acyl_CoA_acyltransferase"/>
</dbReference>
<dbReference type="Pfam" id="PF00583">
    <property type="entry name" value="Acetyltransf_1"/>
    <property type="match status" value="1"/>
</dbReference>
<feature type="domain" description="N-acetyltransferase" evidence="1">
    <location>
        <begin position="54"/>
        <end position="162"/>
    </location>
</feature>
<keyword evidence="2" id="KW-0689">Ribosomal protein</keyword>
<dbReference type="SUPFAM" id="SSF55729">
    <property type="entry name" value="Acyl-CoA N-acyltransferases (Nat)"/>
    <property type="match status" value="1"/>
</dbReference>